<gene>
    <name evidence="2" type="ORF">CEP64_10050</name>
    <name evidence="3" type="ORF">NQ032_01690</name>
</gene>
<dbReference type="Pfam" id="PF06570">
    <property type="entry name" value="DUF1129"/>
    <property type="match status" value="1"/>
</dbReference>
<dbReference type="Proteomes" id="UP000197058">
    <property type="component" value="Chromosome"/>
</dbReference>
<dbReference type="AlphaFoldDB" id="A0A1X0TZS3"/>
<proteinExistence type="predicted"/>
<evidence type="ECO:0000313" key="3">
    <source>
        <dbReference type="EMBL" id="MCQ9302328.1"/>
    </source>
</evidence>
<dbReference type="EMBL" id="CP022046">
    <property type="protein sequence ID" value="ASE34924.1"/>
    <property type="molecule type" value="Genomic_DNA"/>
</dbReference>
<reference evidence="3" key="3">
    <citation type="submission" date="2022-07" db="EMBL/GenBank/DDBJ databases">
        <title>Bacterial species isolated from the porcine tonsil microbiota.</title>
        <authorList>
            <person name="Oliveira I.M.F."/>
        </authorList>
    </citation>
    <scope>NUCLEOTIDE SEQUENCE</scope>
    <source>
        <strain evidence="3">8QC2O2</strain>
    </source>
</reference>
<evidence type="ECO:0000313" key="5">
    <source>
        <dbReference type="Proteomes" id="UP001204068"/>
    </source>
</evidence>
<protein>
    <submittedName>
        <fullName evidence="2">DUF1129 domain-containing protein</fullName>
    </submittedName>
    <submittedName>
        <fullName evidence="3">DUF1129 family protein</fullName>
    </submittedName>
</protein>
<dbReference type="GeneID" id="48593710"/>
<feature type="transmembrane region" description="Helical" evidence="1">
    <location>
        <begin position="168"/>
        <end position="187"/>
    </location>
</feature>
<sequence length="227" mass="26895">MKKSTRDLIIENNVKRLRLNSHDREVYENYITYVRANLSINEYDSEKMLLNILNHLLSAEKDGMHAMEFFEHDPKKHADTMIRNMPNRTFQNIFKFIGLHILILLGVFSFIRGFTGFFTQVEFTYLYTFLITFVTGFTMIFIFIWMIFKVVQIRIYSESNWTTMITNILIFGTLVVTILAFYLPGVYLQLGPKIYTSNWAYIILSFILTPLGLYIDHHRKIDQPDSR</sequence>
<organism evidence="3 5">
    <name type="scientific">Mammaliicoccus sciuri</name>
    <name type="common">Staphylococcus sciuri</name>
    <dbReference type="NCBI Taxonomy" id="1296"/>
    <lineage>
        <taxon>Bacteria</taxon>
        <taxon>Bacillati</taxon>
        <taxon>Bacillota</taxon>
        <taxon>Bacilli</taxon>
        <taxon>Bacillales</taxon>
        <taxon>Staphylococcaceae</taxon>
        <taxon>Mammaliicoccus</taxon>
    </lineage>
</organism>
<dbReference type="EMBL" id="JANILD010000001">
    <property type="protein sequence ID" value="MCQ9302328.1"/>
    <property type="molecule type" value="Genomic_DNA"/>
</dbReference>
<evidence type="ECO:0000256" key="1">
    <source>
        <dbReference type="SAM" id="Phobius"/>
    </source>
</evidence>
<evidence type="ECO:0000313" key="4">
    <source>
        <dbReference type="Proteomes" id="UP000197058"/>
    </source>
</evidence>
<dbReference type="SUPFAM" id="SSF158560">
    <property type="entry name" value="BH3980-like"/>
    <property type="match status" value="1"/>
</dbReference>
<reference evidence="4" key="1">
    <citation type="submission" date="2017-06" db="EMBL/GenBank/DDBJ databases">
        <title>FDA dAtabase for Regulatory Grade micrObial Sequences (FDA-ARGOS): Supporting development and validation of Infectious Disease Dx tests.</title>
        <authorList>
            <person name="Goldberg B."/>
            <person name="Campos J."/>
            <person name="Tallon L."/>
            <person name="Sadzewicz L."/>
            <person name="Sengamalay N."/>
            <person name="Ott S."/>
            <person name="Godinez A."/>
            <person name="Nagaraj S."/>
            <person name="Vavikolanu K."/>
            <person name="Nadendla S."/>
            <person name="George J."/>
            <person name="Geyer C."/>
            <person name="Sichtig H."/>
        </authorList>
    </citation>
    <scope>NUCLEOTIDE SEQUENCE [LARGE SCALE GENOMIC DNA]</scope>
    <source>
        <strain evidence="4">FDAARGOS_285</strain>
    </source>
</reference>
<feature type="transmembrane region" description="Helical" evidence="1">
    <location>
        <begin position="93"/>
        <end position="114"/>
    </location>
</feature>
<accession>A0A1X0TZS3</accession>
<name>A0A1X0TZS3_MAMSC</name>
<reference evidence="2" key="2">
    <citation type="submission" date="2017-12" db="EMBL/GenBank/DDBJ databases">
        <title>FDA dAtabase for Regulatory Grade micrObial Sequences (FDA-ARGOS): Supporting development and validation of Infectious Disease Dx tests.</title>
        <authorList>
            <person name="Campos J."/>
            <person name="Goldberg B."/>
            <person name="Tallon L."/>
            <person name="Sadzewicz L."/>
            <person name="Sengamalay N."/>
            <person name="Ott S."/>
            <person name="Godinez A."/>
            <person name="Nagaraj S."/>
            <person name="Vavikolanu K."/>
            <person name="Vyas G."/>
            <person name="Nadendla S."/>
            <person name="Aluvathingal J."/>
            <person name="Geyer C."/>
            <person name="Nandy P."/>
            <person name="Hobson J."/>
            <person name="Sichtig H."/>
        </authorList>
    </citation>
    <scope>NUCLEOTIDE SEQUENCE</scope>
    <source>
        <strain evidence="2">FDAARGOS_285</strain>
    </source>
</reference>
<feature type="transmembrane region" description="Helical" evidence="1">
    <location>
        <begin position="199"/>
        <end position="217"/>
    </location>
</feature>
<dbReference type="Proteomes" id="UP001204068">
    <property type="component" value="Unassembled WGS sequence"/>
</dbReference>
<dbReference type="eggNOG" id="COG4858">
    <property type="taxonomic scope" value="Bacteria"/>
</dbReference>
<dbReference type="RefSeq" id="WP_025904720.1">
    <property type="nucleotide sequence ID" value="NZ_CAJVGN010000001.1"/>
</dbReference>
<dbReference type="Gene3D" id="1.10.1900.10">
    <property type="entry name" value="c-terminal domain of poly(a) binding protein"/>
    <property type="match status" value="1"/>
</dbReference>
<feature type="transmembrane region" description="Helical" evidence="1">
    <location>
        <begin position="126"/>
        <end position="148"/>
    </location>
</feature>
<evidence type="ECO:0000313" key="2">
    <source>
        <dbReference type="EMBL" id="ASE34924.1"/>
    </source>
</evidence>
<dbReference type="KEGG" id="sscu:CEP64_10050"/>
<keyword evidence="1" id="KW-0472">Membrane</keyword>
<keyword evidence="1" id="KW-1133">Transmembrane helix</keyword>
<keyword evidence="1" id="KW-0812">Transmembrane</keyword>
<dbReference type="InterPro" id="IPR009214">
    <property type="entry name" value="DUF1129"/>
</dbReference>